<sequence>MQKEPKNSQQKLTGLIRNGMKLAYTILGQNMTNFDEKNLKIMSPKLFSVFNEGDNGEGGDNDDPIDVLSPSLLSLHGNGKGFERELSLPNLIKGFTTADQQQWLDLIFEASGVEETLQKANDALIAEEFQARKKRSYEETMRTSDGQPLYFTKEKAIEALGDSEAKRIEISETLIKSYTKEQMKEMNETGYIVLNKNQLEFVYGQNSPYSNPKMIEQFSNFTPFQIHEQIEKEILNLKSYSYKNDAMEINSNSKENRHRKKRAIIGTTIIGATVAFDTVLPNQPIILSPVLFTTVVGSPALFGPVALSPWLFLPVFTPIILSPLVMSPFILNPAVGGPVILSPFVLTPVIYSPLAYTALILSPNALSPVVKSPLFSAEIILSPSFLS</sequence>
<dbReference type="Proteomes" id="UP000887578">
    <property type="component" value="Unplaced"/>
</dbReference>
<evidence type="ECO:0000313" key="2">
    <source>
        <dbReference type="Proteomes" id="UP000887578"/>
    </source>
</evidence>
<proteinExistence type="predicted"/>
<feature type="transmembrane region" description="Helical" evidence="1">
    <location>
        <begin position="263"/>
        <end position="280"/>
    </location>
</feature>
<evidence type="ECO:0000256" key="1">
    <source>
        <dbReference type="SAM" id="Phobius"/>
    </source>
</evidence>
<keyword evidence="1" id="KW-0812">Transmembrane</keyword>
<reference evidence="3" key="1">
    <citation type="submission" date="2022-11" db="UniProtKB">
        <authorList>
            <consortium name="WormBaseParasite"/>
        </authorList>
    </citation>
    <scope>IDENTIFICATION</scope>
</reference>
<protein>
    <submittedName>
        <fullName evidence="3">Uncharacterized protein</fullName>
    </submittedName>
</protein>
<name>A0A914QCU3_9BILA</name>
<feature type="transmembrane region" description="Helical" evidence="1">
    <location>
        <begin position="337"/>
        <end position="361"/>
    </location>
</feature>
<keyword evidence="2" id="KW-1185">Reference proteome</keyword>
<dbReference type="Pfam" id="PF04870">
    <property type="entry name" value="Moulting_cycle"/>
    <property type="match status" value="1"/>
</dbReference>
<keyword evidence="1" id="KW-0472">Membrane</keyword>
<dbReference type="WBParaSite" id="PDA_v2.g29534.t1">
    <property type="protein sequence ID" value="PDA_v2.g29534.t1"/>
    <property type="gene ID" value="PDA_v2.g29534"/>
</dbReference>
<dbReference type="AlphaFoldDB" id="A0A914QCU3"/>
<dbReference type="InterPro" id="IPR006954">
    <property type="entry name" value="Mlt-10-like"/>
</dbReference>
<keyword evidence="1" id="KW-1133">Transmembrane helix</keyword>
<organism evidence="2 3">
    <name type="scientific">Panagrolaimus davidi</name>
    <dbReference type="NCBI Taxonomy" id="227884"/>
    <lineage>
        <taxon>Eukaryota</taxon>
        <taxon>Metazoa</taxon>
        <taxon>Ecdysozoa</taxon>
        <taxon>Nematoda</taxon>
        <taxon>Chromadorea</taxon>
        <taxon>Rhabditida</taxon>
        <taxon>Tylenchina</taxon>
        <taxon>Panagrolaimomorpha</taxon>
        <taxon>Panagrolaimoidea</taxon>
        <taxon>Panagrolaimidae</taxon>
        <taxon>Panagrolaimus</taxon>
    </lineage>
</organism>
<feature type="transmembrane region" description="Helical" evidence="1">
    <location>
        <begin position="310"/>
        <end position="331"/>
    </location>
</feature>
<accession>A0A914QCU3</accession>
<dbReference type="PANTHER" id="PTHR21523">
    <property type="match status" value="1"/>
</dbReference>
<evidence type="ECO:0000313" key="3">
    <source>
        <dbReference type="WBParaSite" id="PDA_v2.g29534.t1"/>
    </source>
</evidence>
<dbReference type="PANTHER" id="PTHR21523:SF37">
    <property type="entry name" value="MLT-TEN (MLT-10) RELATED"/>
    <property type="match status" value="1"/>
</dbReference>